<feature type="transmembrane region" description="Helical" evidence="7">
    <location>
        <begin position="274"/>
        <end position="294"/>
    </location>
</feature>
<organism evidence="9 10">
    <name type="scientific">Schleiferilactobacillus shenzhenensis LY-73</name>
    <dbReference type="NCBI Taxonomy" id="1231336"/>
    <lineage>
        <taxon>Bacteria</taxon>
        <taxon>Bacillati</taxon>
        <taxon>Bacillota</taxon>
        <taxon>Bacilli</taxon>
        <taxon>Lactobacillales</taxon>
        <taxon>Lactobacillaceae</taxon>
        <taxon>Schleiferilactobacillus</taxon>
    </lineage>
</organism>
<dbReference type="GO" id="GO:0005886">
    <property type="term" value="C:plasma membrane"/>
    <property type="evidence" value="ECO:0007669"/>
    <property type="project" value="UniProtKB-SubCell"/>
</dbReference>
<evidence type="ECO:0000256" key="1">
    <source>
        <dbReference type="ARBA" id="ARBA00004651"/>
    </source>
</evidence>
<dbReference type="PROSITE" id="PS50928">
    <property type="entry name" value="ABC_TM1"/>
    <property type="match status" value="1"/>
</dbReference>
<keyword evidence="5 7" id="KW-1133">Transmembrane helix</keyword>
<evidence type="ECO:0000256" key="2">
    <source>
        <dbReference type="ARBA" id="ARBA00022448"/>
    </source>
</evidence>
<name>U4TSA6_9LACO</name>
<feature type="transmembrane region" description="Helical" evidence="7">
    <location>
        <begin position="86"/>
        <end position="108"/>
    </location>
</feature>
<keyword evidence="4 7" id="KW-0812">Transmembrane</keyword>
<keyword evidence="6 7" id="KW-0472">Membrane</keyword>
<dbReference type="InterPro" id="IPR000515">
    <property type="entry name" value="MetI-like"/>
</dbReference>
<comment type="subcellular location">
    <subcellularLocation>
        <location evidence="1">Cell membrane</location>
        <topology evidence="1">Multi-pass membrane protein</topology>
    </subcellularLocation>
</comment>
<sequence>MDKLNRNHLIQDTRADKVFKSFLFIFVFLAVVIVLYPLIYIISASISDPFAVNSGKMWLWPVGFTGQGYNIIFHYGDIWRGYGMTIFYTVVGTAYNLVLTIPCAYAISRRDFSGRRWFTSFMLVTMFVGGGLIPTYLLIRALGMVDTVWALIIPGGASIYNIIVTRAFFDSSIPWEMQEAAKIDGASDFQLFFKIVLPLSAPIIAVMALFYGVGHWNSYFDALVYLQNKALYPLQMVLRQILVLQDIQTGANASGAISASTAKAAFSQQQLVAVIKYGVMIVSTLPVILAYPFLQRYFVKGVLVGSLKG</sequence>
<keyword evidence="2" id="KW-0813">Transport</keyword>
<reference evidence="10" key="1">
    <citation type="journal article" date="2013" name="Genome Announc.">
        <title>Whole-Genome Sequencing of Lactobacillus shenzhenensis Strain LY-73T.</title>
        <authorList>
            <person name="Lin Z."/>
            <person name="Liu Z."/>
            <person name="Yang R."/>
            <person name="Zou Y."/>
            <person name="Wan D."/>
            <person name="Chen J."/>
            <person name="Guo M."/>
            <person name="Zhao J."/>
            <person name="Fang C."/>
            <person name="Yang R."/>
            <person name="Liu F."/>
        </authorList>
    </citation>
    <scope>NUCLEOTIDE SEQUENCE [LARGE SCALE GENOMIC DNA]</scope>
    <source>
        <strain evidence="10">LY-73</strain>
    </source>
</reference>
<dbReference type="STRING" id="1231336.L248_0565"/>
<evidence type="ECO:0000259" key="8">
    <source>
        <dbReference type="PROSITE" id="PS50928"/>
    </source>
</evidence>
<feature type="transmembrane region" description="Helical" evidence="7">
    <location>
        <begin position="189"/>
        <end position="213"/>
    </location>
</feature>
<dbReference type="InterPro" id="IPR035906">
    <property type="entry name" value="MetI-like_sf"/>
</dbReference>
<dbReference type="Gene3D" id="1.10.3720.10">
    <property type="entry name" value="MetI-like"/>
    <property type="match status" value="1"/>
</dbReference>
<gene>
    <name evidence="9" type="ORF">L248_0565</name>
</gene>
<dbReference type="PANTHER" id="PTHR43744:SF9">
    <property type="entry name" value="POLYGALACTURONAN_RHAMNOGALACTURONAN TRANSPORT SYSTEM PERMEASE PROTEIN YTCP"/>
    <property type="match status" value="1"/>
</dbReference>
<proteinExistence type="predicted"/>
<accession>U4TSA6</accession>
<dbReference type="PANTHER" id="PTHR43744">
    <property type="entry name" value="ABC TRANSPORTER PERMEASE PROTEIN MG189-RELATED-RELATED"/>
    <property type="match status" value="1"/>
</dbReference>
<protein>
    <recommendedName>
        <fullName evidence="8">ABC transmembrane type-1 domain-containing protein</fullName>
    </recommendedName>
</protein>
<evidence type="ECO:0000256" key="7">
    <source>
        <dbReference type="SAM" id="Phobius"/>
    </source>
</evidence>
<keyword evidence="10" id="KW-1185">Reference proteome</keyword>
<feature type="transmembrane region" description="Helical" evidence="7">
    <location>
        <begin position="148"/>
        <end position="169"/>
    </location>
</feature>
<dbReference type="CDD" id="cd06261">
    <property type="entry name" value="TM_PBP2"/>
    <property type="match status" value="1"/>
</dbReference>
<dbReference type="OrthoDB" id="9810086at2"/>
<dbReference type="EMBL" id="KI271592">
    <property type="protein sequence ID" value="ERL64788.1"/>
    <property type="molecule type" value="Genomic_DNA"/>
</dbReference>
<dbReference type="eggNOG" id="COG0395">
    <property type="taxonomic scope" value="Bacteria"/>
</dbReference>
<evidence type="ECO:0000256" key="6">
    <source>
        <dbReference type="ARBA" id="ARBA00023136"/>
    </source>
</evidence>
<dbReference type="AlphaFoldDB" id="U4TSA6"/>
<evidence type="ECO:0000313" key="9">
    <source>
        <dbReference type="EMBL" id="ERL64788.1"/>
    </source>
</evidence>
<evidence type="ECO:0000313" key="10">
    <source>
        <dbReference type="Proteomes" id="UP000030647"/>
    </source>
</evidence>
<dbReference type="GO" id="GO:0055085">
    <property type="term" value="P:transmembrane transport"/>
    <property type="evidence" value="ECO:0007669"/>
    <property type="project" value="InterPro"/>
</dbReference>
<dbReference type="Proteomes" id="UP000030647">
    <property type="component" value="Unassembled WGS sequence"/>
</dbReference>
<dbReference type="HOGENOM" id="CLU_016047_1_0_9"/>
<feature type="transmembrane region" description="Helical" evidence="7">
    <location>
        <begin position="21"/>
        <end position="42"/>
    </location>
</feature>
<feature type="domain" description="ABC transmembrane type-1" evidence="8">
    <location>
        <begin position="82"/>
        <end position="283"/>
    </location>
</feature>
<keyword evidence="3" id="KW-1003">Cell membrane</keyword>
<dbReference type="SUPFAM" id="SSF161098">
    <property type="entry name" value="MetI-like"/>
    <property type="match status" value="1"/>
</dbReference>
<evidence type="ECO:0000256" key="3">
    <source>
        <dbReference type="ARBA" id="ARBA00022475"/>
    </source>
</evidence>
<feature type="transmembrane region" description="Helical" evidence="7">
    <location>
        <begin position="120"/>
        <end position="142"/>
    </location>
</feature>
<evidence type="ECO:0000256" key="5">
    <source>
        <dbReference type="ARBA" id="ARBA00022989"/>
    </source>
</evidence>
<evidence type="ECO:0000256" key="4">
    <source>
        <dbReference type="ARBA" id="ARBA00022692"/>
    </source>
</evidence>